<dbReference type="InterPro" id="IPR039422">
    <property type="entry name" value="MarR/SlyA-like"/>
</dbReference>
<evidence type="ECO:0000259" key="2">
    <source>
        <dbReference type="PROSITE" id="PS50995"/>
    </source>
</evidence>
<comment type="subcellular location">
    <subcellularLocation>
        <location evidence="1">Cytoplasm</location>
    </subcellularLocation>
</comment>
<dbReference type="Gene3D" id="1.10.10.10">
    <property type="entry name" value="Winged helix-like DNA-binding domain superfamily/Winged helix DNA-binding domain"/>
    <property type="match status" value="1"/>
</dbReference>
<name>A0ABP7PJ16_9BACT</name>
<organism evidence="3 4">
    <name type="scientific">Hymenobacter antarcticus</name>
    <dbReference type="NCBI Taxonomy" id="486270"/>
    <lineage>
        <taxon>Bacteria</taxon>
        <taxon>Pseudomonadati</taxon>
        <taxon>Bacteroidota</taxon>
        <taxon>Cytophagia</taxon>
        <taxon>Cytophagales</taxon>
        <taxon>Hymenobacteraceae</taxon>
        <taxon>Hymenobacter</taxon>
    </lineage>
</organism>
<dbReference type="PANTHER" id="PTHR33164">
    <property type="entry name" value="TRANSCRIPTIONAL REGULATOR, MARR FAMILY"/>
    <property type="match status" value="1"/>
</dbReference>
<accession>A0ABP7PJ16</accession>
<comment type="caution">
    <text evidence="3">The sequence shown here is derived from an EMBL/GenBank/DDBJ whole genome shotgun (WGS) entry which is preliminary data.</text>
</comment>
<sequence length="155" mass="17628">MKTPPSTSTTAAHHATSVLKLENQLCFPLYAVSRMLTKAYQPHLLALDLTYPQYLVFMLLWEHDQLTVKELGEKLLLDSGTLTPLLKRMEQKQWLSRRRDPRDERSVIIGLLPAGRALQARAGRIPTDMLDKLQMSPAEISTLRTQLTHILTQLA</sequence>
<dbReference type="SUPFAM" id="SSF46785">
    <property type="entry name" value="Winged helix' DNA-binding domain"/>
    <property type="match status" value="1"/>
</dbReference>
<dbReference type="PROSITE" id="PS50995">
    <property type="entry name" value="HTH_MARR_2"/>
    <property type="match status" value="1"/>
</dbReference>
<gene>
    <name evidence="3" type="primary">ohrR</name>
    <name evidence="3" type="ORF">GCM10022407_11030</name>
</gene>
<proteinExistence type="predicted"/>
<feature type="domain" description="HTH marR-type" evidence="2">
    <location>
        <begin position="22"/>
        <end position="152"/>
    </location>
</feature>
<dbReference type="EMBL" id="BAABDI010000005">
    <property type="protein sequence ID" value="GAA3966543.1"/>
    <property type="molecule type" value="Genomic_DNA"/>
</dbReference>
<dbReference type="InterPro" id="IPR036390">
    <property type="entry name" value="WH_DNA-bd_sf"/>
</dbReference>
<dbReference type="RefSeq" id="WP_345121878.1">
    <property type="nucleotide sequence ID" value="NZ_BAABDI010000005.1"/>
</dbReference>
<dbReference type="PANTHER" id="PTHR33164:SF5">
    <property type="entry name" value="ORGANIC HYDROPEROXIDE RESISTANCE TRANSCRIPTIONAL REGULATOR"/>
    <property type="match status" value="1"/>
</dbReference>
<protein>
    <submittedName>
        <fullName evidence="3">Organic hydroperoxide resistance transcriptional regulator OhrR</fullName>
    </submittedName>
</protein>
<keyword evidence="4" id="KW-1185">Reference proteome</keyword>
<evidence type="ECO:0000256" key="1">
    <source>
        <dbReference type="ARBA" id="ARBA00004496"/>
    </source>
</evidence>
<evidence type="ECO:0000313" key="4">
    <source>
        <dbReference type="Proteomes" id="UP001501556"/>
    </source>
</evidence>
<dbReference type="SMART" id="SM00347">
    <property type="entry name" value="HTH_MARR"/>
    <property type="match status" value="1"/>
</dbReference>
<dbReference type="Pfam" id="PF01047">
    <property type="entry name" value="MarR"/>
    <property type="match status" value="1"/>
</dbReference>
<reference evidence="4" key="1">
    <citation type="journal article" date="2019" name="Int. J. Syst. Evol. Microbiol.">
        <title>The Global Catalogue of Microorganisms (GCM) 10K type strain sequencing project: providing services to taxonomists for standard genome sequencing and annotation.</title>
        <authorList>
            <consortium name="The Broad Institute Genomics Platform"/>
            <consortium name="The Broad Institute Genome Sequencing Center for Infectious Disease"/>
            <person name="Wu L."/>
            <person name="Ma J."/>
        </authorList>
    </citation>
    <scope>NUCLEOTIDE SEQUENCE [LARGE SCALE GENOMIC DNA]</scope>
    <source>
        <strain evidence="4">JCM 17217</strain>
    </source>
</reference>
<dbReference type="InterPro" id="IPR036388">
    <property type="entry name" value="WH-like_DNA-bd_sf"/>
</dbReference>
<dbReference type="InterPro" id="IPR000835">
    <property type="entry name" value="HTH_MarR-typ"/>
</dbReference>
<evidence type="ECO:0000313" key="3">
    <source>
        <dbReference type="EMBL" id="GAA3966543.1"/>
    </source>
</evidence>
<dbReference type="Proteomes" id="UP001501556">
    <property type="component" value="Unassembled WGS sequence"/>
</dbReference>